<dbReference type="HOGENOM" id="CLU_054406_4_1_1"/>
<dbReference type="PRINTS" id="PR00707">
    <property type="entry name" value="UBCTHYDRLASE"/>
</dbReference>
<dbReference type="AlphaFoldDB" id="W3XKB6"/>
<dbReference type="InterPro" id="IPR001578">
    <property type="entry name" value="Peptidase_C12_UCH"/>
</dbReference>
<evidence type="ECO:0000256" key="1">
    <source>
        <dbReference type="ARBA" id="ARBA00000707"/>
    </source>
</evidence>
<evidence type="ECO:0000256" key="5">
    <source>
        <dbReference type="ARBA" id="ARBA00022801"/>
    </source>
</evidence>
<dbReference type="STRING" id="1229662.W3XKB6"/>
<dbReference type="InterPro" id="IPR036959">
    <property type="entry name" value="Peptidase_C12_UCH_sf"/>
</dbReference>
<evidence type="ECO:0000256" key="3">
    <source>
        <dbReference type="ARBA" id="ARBA00022670"/>
    </source>
</evidence>
<keyword evidence="4 8" id="KW-0833">Ubl conjugation pathway</keyword>
<evidence type="ECO:0000313" key="11">
    <source>
        <dbReference type="Proteomes" id="UP000030651"/>
    </source>
</evidence>
<protein>
    <recommendedName>
        <fullName evidence="8">Ubiquitin carboxyl-terminal hydrolase</fullName>
        <ecNumber evidence="8">3.4.19.12</ecNumber>
    </recommendedName>
</protein>
<evidence type="ECO:0000259" key="9">
    <source>
        <dbReference type="PROSITE" id="PS52048"/>
    </source>
</evidence>
<dbReference type="Pfam" id="PF01088">
    <property type="entry name" value="Peptidase_C12"/>
    <property type="match status" value="1"/>
</dbReference>
<evidence type="ECO:0000256" key="8">
    <source>
        <dbReference type="RuleBase" id="RU361215"/>
    </source>
</evidence>
<sequence length="122" mass="13701">MVTYSKHFIPLESNPDVFNHLIHDLGVSSVLRFHDVLSLSEPEILAFIPRPVLALVIAFSTPPQYEDLLVEDNASTPEYTKTGEDEYVMWFKQTINNACGLYGILHAVANGCARNFVGMFLK</sequence>
<dbReference type="SUPFAM" id="SSF54001">
    <property type="entry name" value="Cysteine proteinases"/>
    <property type="match status" value="1"/>
</dbReference>
<dbReference type="GO" id="GO:0005737">
    <property type="term" value="C:cytoplasm"/>
    <property type="evidence" value="ECO:0007669"/>
    <property type="project" value="TreeGrafter"/>
</dbReference>
<keyword evidence="6 8" id="KW-0788">Thiol protease</keyword>
<accession>W3XKB6</accession>
<dbReference type="EC" id="3.4.19.12" evidence="8"/>
<comment type="catalytic activity">
    <reaction evidence="1 8">
        <text>Thiol-dependent hydrolysis of ester, thioester, amide, peptide and isopeptide bonds formed by the C-terminal Gly of ubiquitin (a 76-residue protein attached to proteins as an intracellular targeting signal).</text>
        <dbReference type="EC" id="3.4.19.12"/>
    </reaction>
</comment>
<dbReference type="PANTHER" id="PTHR10589">
    <property type="entry name" value="UBIQUITIN CARBOXYL-TERMINAL HYDROLASE"/>
    <property type="match status" value="1"/>
</dbReference>
<dbReference type="InterPro" id="IPR038765">
    <property type="entry name" value="Papain-like_cys_pep_sf"/>
</dbReference>
<dbReference type="EMBL" id="KI912109">
    <property type="protein sequence ID" value="ETS86459.1"/>
    <property type="molecule type" value="Genomic_DNA"/>
</dbReference>
<dbReference type="PANTHER" id="PTHR10589:SF17">
    <property type="entry name" value="UBIQUITIN CARBOXYL-TERMINAL HYDROLASE"/>
    <property type="match status" value="1"/>
</dbReference>
<keyword evidence="11" id="KW-1185">Reference proteome</keyword>
<keyword evidence="5 8" id="KW-0378">Hydrolase</keyword>
<dbReference type="Gene3D" id="3.40.532.10">
    <property type="entry name" value="Peptidase C12, ubiquitin carboxyl-terminal hydrolase"/>
    <property type="match status" value="1"/>
</dbReference>
<dbReference type="RefSeq" id="XP_007827059.1">
    <property type="nucleotide sequence ID" value="XM_007828868.1"/>
</dbReference>
<organism evidence="10 11">
    <name type="scientific">Pestalotiopsis fici (strain W106-1 / CGMCC3.15140)</name>
    <dbReference type="NCBI Taxonomy" id="1229662"/>
    <lineage>
        <taxon>Eukaryota</taxon>
        <taxon>Fungi</taxon>
        <taxon>Dikarya</taxon>
        <taxon>Ascomycota</taxon>
        <taxon>Pezizomycotina</taxon>
        <taxon>Sordariomycetes</taxon>
        <taxon>Xylariomycetidae</taxon>
        <taxon>Amphisphaeriales</taxon>
        <taxon>Sporocadaceae</taxon>
        <taxon>Pestalotiopsis</taxon>
    </lineage>
</organism>
<dbReference type="GeneID" id="19265300"/>
<dbReference type="OMA" id="FXVDDKV"/>
<reference evidence="11" key="1">
    <citation type="journal article" date="2015" name="BMC Genomics">
        <title>Genomic and transcriptomic analysis of the endophytic fungus Pestalotiopsis fici reveals its lifestyle and high potential for synthesis of natural products.</title>
        <authorList>
            <person name="Wang X."/>
            <person name="Zhang X."/>
            <person name="Liu L."/>
            <person name="Xiang M."/>
            <person name="Wang W."/>
            <person name="Sun X."/>
            <person name="Che Y."/>
            <person name="Guo L."/>
            <person name="Liu G."/>
            <person name="Guo L."/>
            <person name="Wang C."/>
            <person name="Yin W.B."/>
            <person name="Stadler M."/>
            <person name="Zhang X."/>
            <person name="Liu X."/>
        </authorList>
    </citation>
    <scope>NUCLEOTIDE SEQUENCE [LARGE SCALE GENOMIC DNA]</scope>
    <source>
        <strain evidence="11">W106-1 / CGMCC3.15140</strain>
    </source>
</reference>
<dbReference type="Proteomes" id="UP000030651">
    <property type="component" value="Unassembled WGS sequence"/>
</dbReference>
<dbReference type="GO" id="GO:0004843">
    <property type="term" value="F:cysteine-type deubiquitinase activity"/>
    <property type="evidence" value="ECO:0007669"/>
    <property type="project" value="UniProtKB-EC"/>
</dbReference>
<gene>
    <name evidence="10" type="ORF">PFICI_00287</name>
</gene>
<keyword evidence="3 8" id="KW-0645">Protease</keyword>
<comment type="caution">
    <text evidence="7">Lacks conserved residue(s) required for the propagation of feature annotation.</text>
</comment>
<evidence type="ECO:0000256" key="2">
    <source>
        <dbReference type="ARBA" id="ARBA00009326"/>
    </source>
</evidence>
<dbReference type="PROSITE" id="PS00140">
    <property type="entry name" value="UCH_1"/>
    <property type="match status" value="1"/>
</dbReference>
<dbReference type="InParanoid" id="W3XKB6"/>
<evidence type="ECO:0000256" key="7">
    <source>
        <dbReference type="PROSITE-ProRule" id="PRU01393"/>
    </source>
</evidence>
<dbReference type="KEGG" id="pfy:PFICI_00287"/>
<evidence type="ECO:0000313" key="10">
    <source>
        <dbReference type="EMBL" id="ETS86459.1"/>
    </source>
</evidence>
<dbReference type="GO" id="GO:0006511">
    <property type="term" value="P:ubiquitin-dependent protein catabolic process"/>
    <property type="evidence" value="ECO:0007669"/>
    <property type="project" value="UniProtKB-UniRule"/>
</dbReference>
<proteinExistence type="inferred from homology"/>
<dbReference type="PROSITE" id="PS52048">
    <property type="entry name" value="UCH_DOMAIN"/>
    <property type="match status" value="1"/>
</dbReference>
<name>W3XKB6_PESFW</name>
<feature type="domain" description="UCH catalytic" evidence="9">
    <location>
        <begin position="7"/>
        <end position="122"/>
    </location>
</feature>
<dbReference type="GO" id="GO:0016579">
    <property type="term" value="P:protein deubiquitination"/>
    <property type="evidence" value="ECO:0007669"/>
    <property type="project" value="TreeGrafter"/>
</dbReference>
<dbReference type="eggNOG" id="KOG1415">
    <property type="taxonomic scope" value="Eukaryota"/>
</dbReference>
<evidence type="ECO:0000256" key="6">
    <source>
        <dbReference type="ARBA" id="ARBA00022807"/>
    </source>
</evidence>
<comment type="similarity">
    <text evidence="2 7 8">Belongs to the peptidase C12 family.</text>
</comment>
<evidence type="ECO:0000256" key="4">
    <source>
        <dbReference type="ARBA" id="ARBA00022786"/>
    </source>
</evidence>
<dbReference type="InterPro" id="IPR057254">
    <property type="entry name" value="UCH_AS"/>
</dbReference>
<dbReference type="OrthoDB" id="427186at2759"/>